<feature type="domain" description="PglD N-terminal" evidence="5">
    <location>
        <begin position="4"/>
        <end position="78"/>
    </location>
</feature>
<organism evidence="6 7">
    <name type="scientific">Lacisediminihabitans changchengi</name>
    <dbReference type="NCBI Taxonomy" id="2787634"/>
    <lineage>
        <taxon>Bacteria</taxon>
        <taxon>Bacillati</taxon>
        <taxon>Actinomycetota</taxon>
        <taxon>Actinomycetes</taxon>
        <taxon>Micrococcales</taxon>
        <taxon>Microbacteriaceae</taxon>
        <taxon>Lacisediminihabitans</taxon>
    </lineage>
</organism>
<dbReference type="Gene3D" id="3.40.50.20">
    <property type="match status" value="1"/>
</dbReference>
<dbReference type="InterPro" id="IPR041561">
    <property type="entry name" value="PglD_N"/>
</dbReference>
<dbReference type="InterPro" id="IPR001451">
    <property type="entry name" value="Hexapep"/>
</dbReference>
<dbReference type="InterPro" id="IPR011004">
    <property type="entry name" value="Trimer_LpxA-like_sf"/>
</dbReference>
<sequence length="212" mass="21656">MRDLLLVAASGLAREALAAIRRGGEYDVIGFLDDDATKHGTVIDDVPVLGSVERATDYPQAQLLLCAGKGAGRRAIASRLAEVGRASEDFATIIDDSVVIPPTCTVGVGSILLANVVLTTGVHLGDHVVAMPGVILTHDDEVSSFATLCAGVVLGGTVSVGEAAYLGMNSSVRENVRIGPGATLGMGAVLTTDVPAGETWVGVPARRLEIAA</sequence>
<dbReference type="Pfam" id="PF00132">
    <property type="entry name" value="Hexapep"/>
    <property type="match status" value="1"/>
</dbReference>
<evidence type="ECO:0000256" key="1">
    <source>
        <dbReference type="ARBA" id="ARBA00022679"/>
    </source>
</evidence>
<keyword evidence="7" id="KW-1185">Reference proteome</keyword>
<keyword evidence="1" id="KW-0808">Transferase</keyword>
<comment type="caution">
    <text evidence="6">The sequence shown here is derived from an EMBL/GenBank/DDBJ whole genome shotgun (WGS) entry which is preliminary data.</text>
</comment>
<dbReference type="NCBIfam" id="TIGR03570">
    <property type="entry name" value="NeuD_NnaD"/>
    <property type="match status" value="1"/>
</dbReference>
<evidence type="ECO:0000313" key="7">
    <source>
        <dbReference type="Proteomes" id="UP000636458"/>
    </source>
</evidence>
<evidence type="ECO:0000256" key="2">
    <source>
        <dbReference type="ARBA" id="ARBA00022737"/>
    </source>
</evidence>
<dbReference type="AlphaFoldDB" id="A0A934SKS7"/>
<gene>
    <name evidence="6" type="ORF">IV501_12810</name>
</gene>
<dbReference type="PANTHER" id="PTHR43300:SF7">
    <property type="entry name" value="UDP-N-ACETYLBACILLOSAMINE N-ACETYLTRANSFERASE"/>
    <property type="match status" value="1"/>
</dbReference>
<evidence type="ECO:0000256" key="4">
    <source>
        <dbReference type="PIRSR" id="PIRSR620019-2"/>
    </source>
</evidence>
<keyword evidence="2" id="KW-0677">Repeat</keyword>
<dbReference type="PROSITE" id="PS00101">
    <property type="entry name" value="HEXAPEP_TRANSFERASES"/>
    <property type="match status" value="1"/>
</dbReference>
<accession>A0A934SKS7</accession>
<feature type="active site" description="Proton acceptor" evidence="3">
    <location>
        <position position="138"/>
    </location>
</feature>
<proteinExistence type="predicted"/>
<evidence type="ECO:0000259" key="5">
    <source>
        <dbReference type="Pfam" id="PF17836"/>
    </source>
</evidence>
<dbReference type="InterPro" id="IPR020019">
    <property type="entry name" value="AcTrfase_PglD-like"/>
</dbReference>
<name>A0A934SKS7_9MICO</name>
<dbReference type="PANTHER" id="PTHR43300">
    <property type="entry name" value="ACETYLTRANSFERASE"/>
    <property type="match status" value="1"/>
</dbReference>
<evidence type="ECO:0000256" key="3">
    <source>
        <dbReference type="PIRSR" id="PIRSR620019-1"/>
    </source>
</evidence>
<reference evidence="6" key="1">
    <citation type="submission" date="2021-01" db="EMBL/GenBank/DDBJ databases">
        <title>Lacisediminihabitans sp. nov. strain G11-30, isolated from Antarctic Soil.</title>
        <authorList>
            <person name="Li J."/>
        </authorList>
    </citation>
    <scope>NUCLEOTIDE SEQUENCE</scope>
    <source>
        <strain evidence="6">G11-30</strain>
    </source>
</reference>
<dbReference type="InterPro" id="IPR050179">
    <property type="entry name" value="Trans_hexapeptide_repeat"/>
</dbReference>
<dbReference type="Pfam" id="PF17836">
    <property type="entry name" value="PglD_N"/>
    <property type="match status" value="1"/>
</dbReference>
<dbReference type="InterPro" id="IPR018357">
    <property type="entry name" value="Hexapep_transf_CS"/>
</dbReference>
<feature type="binding site" evidence="4">
    <location>
        <position position="68"/>
    </location>
    <ligand>
        <name>substrate</name>
    </ligand>
</feature>
<feature type="site" description="Increases basicity of active site His" evidence="3">
    <location>
        <position position="139"/>
    </location>
</feature>
<evidence type="ECO:0000313" key="6">
    <source>
        <dbReference type="EMBL" id="MBK4348517.1"/>
    </source>
</evidence>
<dbReference type="GO" id="GO:0016740">
    <property type="term" value="F:transferase activity"/>
    <property type="evidence" value="ECO:0007669"/>
    <property type="project" value="UniProtKB-KW"/>
</dbReference>
<dbReference type="Gene3D" id="2.160.10.10">
    <property type="entry name" value="Hexapeptide repeat proteins"/>
    <property type="match status" value="1"/>
</dbReference>
<dbReference type="SUPFAM" id="SSF51161">
    <property type="entry name" value="Trimeric LpxA-like enzymes"/>
    <property type="match status" value="1"/>
</dbReference>
<dbReference type="CDD" id="cd03360">
    <property type="entry name" value="LbH_AT_putative"/>
    <property type="match status" value="1"/>
</dbReference>
<protein>
    <submittedName>
        <fullName evidence="6">Acetyltransferase</fullName>
    </submittedName>
</protein>
<dbReference type="EMBL" id="JAEPES010000004">
    <property type="protein sequence ID" value="MBK4348517.1"/>
    <property type="molecule type" value="Genomic_DNA"/>
</dbReference>
<dbReference type="RefSeq" id="WP_200556714.1">
    <property type="nucleotide sequence ID" value="NZ_JAEPES010000004.1"/>
</dbReference>
<dbReference type="Proteomes" id="UP000636458">
    <property type="component" value="Unassembled WGS sequence"/>
</dbReference>